<name>A0A382BQU2_9ZZZZ</name>
<sequence length="128" mass="13706">MLLCAAAGHWPTDVAAQVQVQATARAGATPPWNKGILPISPESYYHAIECGKQGGDDPACVFWDTGLCLNDDFTLSAYTAYKQVAYQVWVAVQQGQPAPQPDYQGARRTRVTLGVTPVPGSTNVLTDL</sequence>
<evidence type="ECO:0000313" key="1">
    <source>
        <dbReference type="EMBL" id="SVB15453.1"/>
    </source>
</evidence>
<proteinExistence type="predicted"/>
<gene>
    <name evidence="1" type="ORF">METZ01_LOCUS168307</name>
</gene>
<organism evidence="1">
    <name type="scientific">marine metagenome</name>
    <dbReference type="NCBI Taxonomy" id="408172"/>
    <lineage>
        <taxon>unclassified sequences</taxon>
        <taxon>metagenomes</taxon>
        <taxon>ecological metagenomes</taxon>
    </lineage>
</organism>
<dbReference type="EMBL" id="UINC01030674">
    <property type="protein sequence ID" value="SVB15453.1"/>
    <property type="molecule type" value="Genomic_DNA"/>
</dbReference>
<dbReference type="AlphaFoldDB" id="A0A382BQU2"/>
<protein>
    <submittedName>
        <fullName evidence="1">Uncharacterized protein</fullName>
    </submittedName>
</protein>
<feature type="non-terminal residue" evidence="1">
    <location>
        <position position="128"/>
    </location>
</feature>
<reference evidence="1" key="1">
    <citation type="submission" date="2018-05" db="EMBL/GenBank/DDBJ databases">
        <authorList>
            <person name="Lanie J.A."/>
            <person name="Ng W.-L."/>
            <person name="Kazmierczak K.M."/>
            <person name="Andrzejewski T.M."/>
            <person name="Davidsen T.M."/>
            <person name="Wayne K.J."/>
            <person name="Tettelin H."/>
            <person name="Glass J.I."/>
            <person name="Rusch D."/>
            <person name="Podicherti R."/>
            <person name="Tsui H.-C.T."/>
            <person name="Winkler M.E."/>
        </authorList>
    </citation>
    <scope>NUCLEOTIDE SEQUENCE</scope>
</reference>
<accession>A0A382BQU2</accession>